<proteinExistence type="predicted"/>
<feature type="region of interest" description="Disordered" evidence="1">
    <location>
        <begin position="1"/>
        <end position="29"/>
    </location>
</feature>
<dbReference type="EMBL" id="ODYU01009951">
    <property type="protein sequence ID" value="SOQ54708.1"/>
    <property type="molecule type" value="Genomic_DNA"/>
</dbReference>
<sequence length="218" mass="25980">MRASKSYQTTIDGGPEGLSCGSLNRLPGNRRQMSRRHMMIPSNHGIEHRVAMVTKDEKTNTTPNNITFIDKAENLIRLPSMSKYYEDKKSKSKLLKKSPKRTVQKIIKKNRSNKIRKLYIMKMTSNPTVIPKSNEYAQDDYAQRKDDTTTPNTMRKRMKKYNTRLPRYPKPFHQMHKNFKRDKRQTRDLFILKDLDEMQFLTEKKDYNVVNAHYKKYW</sequence>
<reference evidence="2" key="1">
    <citation type="submission" date="2016-07" db="EMBL/GenBank/DDBJ databases">
        <authorList>
            <person name="Bretaudeau A."/>
        </authorList>
    </citation>
    <scope>NUCLEOTIDE SEQUENCE</scope>
    <source>
        <strain evidence="2">Rice</strain>
        <tissue evidence="2">Whole body</tissue>
    </source>
</reference>
<organism evidence="2">
    <name type="scientific">Spodoptera frugiperda</name>
    <name type="common">Fall armyworm</name>
    <dbReference type="NCBI Taxonomy" id="7108"/>
    <lineage>
        <taxon>Eukaryota</taxon>
        <taxon>Metazoa</taxon>
        <taxon>Ecdysozoa</taxon>
        <taxon>Arthropoda</taxon>
        <taxon>Hexapoda</taxon>
        <taxon>Insecta</taxon>
        <taxon>Pterygota</taxon>
        <taxon>Neoptera</taxon>
        <taxon>Endopterygota</taxon>
        <taxon>Lepidoptera</taxon>
        <taxon>Glossata</taxon>
        <taxon>Ditrysia</taxon>
        <taxon>Noctuoidea</taxon>
        <taxon>Noctuidae</taxon>
        <taxon>Amphipyrinae</taxon>
        <taxon>Spodoptera</taxon>
    </lineage>
</organism>
<evidence type="ECO:0000256" key="1">
    <source>
        <dbReference type="SAM" id="MobiDB-lite"/>
    </source>
</evidence>
<feature type="compositionally biased region" description="Polar residues" evidence="1">
    <location>
        <begin position="1"/>
        <end position="11"/>
    </location>
</feature>
<evidence type="ECO:0000313" key="2">
    <source>
        <dbReference type="EMBL" id="SOQ54708.1"/>
    </source>
</evidence>
<protein>
    <submittedName>
        <fullName evidence="2">SFRICE_007826</fullName>
    </submittedName>
</protein>
<gene>
    <name evidence="2" type="ORF">SFRICE_007826</name>
</gene>
<name>A0A2H1WNU9_SPOFR</name>
<dbReference type="AlphaFoldDB" id="A0A2H1WNU9"/>
<accession>A0A2H1WNU9</accession>